<dbReference type="EMBL" id="QXGB01001996">
    <property type="protein sequence ID" value="KAE9182798.1"/>
    <property type="molecule type" value="Genomic_DNA"/>
</dbReference>
<protein>
    <submittedName>
        <fullName evidence="2">Uncharacterized protein</fullName>
    </submittedName>
</protein>
<dbReference type="Proteomes" id="UP000433483">
    <property type="component" value="Unassembled WGS sequence"/>
</dbReference>
<evidence type="ECO:0000256" key="1">
    <source>
        <dbReference type="SAM" id="MobiDB-lite"/>
    </source>
</evidence>
<evidence type="ECO:0000313" key="2">
    <source>
        <dbReference type="EMBL" id="KAE9182798.1"/>
    </source>
</evidence>
<gene>
    <name evidence="2" type="ORF">PF005_g22342</name>
</gene>
<keyword evidence="3" id="KW-1185">Reference proteome</keyword>
<sequence>MNACPEEDAAIKTPAVKRRTKRERGWPSTDDGGKSGRRGGGETELPVLGKRRRGDEVVTKASGESAVAKTGGEKTSGESIDARASVESTGAKTDGESKSAAVDMELGTVYVSTEVTEDVRQDVTSEHAEASVIAQCGSTAADDGAEEEQKLPIPDGRRAEGAVAAAHGVLAAEVRERREERAKVLRVVVRQVIAELREQADLKQRRCDHREAQIAAAVVKKTEAARNRRTKPVVTQVPAAKQSAATQTEKEWLAAVQRFAENAPVELPEEGTLAEMRAVRRRAMKEAKRLQAARRTHRLRQRGGRVTRVGVAAPEVANEPKADESRRKHRYCYQQQGCYGDVELRKVGDQADVRVAQLRAAGSGSPSCLPTALLSLTRTHTQEMPL</sequence>
<feature type="region of interest" description="Disordered" evidence="1">
    <location>
        <begin position="1"/>
        <end position="100"/>
    </location>
</feature>
<evidence type="ECO:0000313" key="3">
    <source>
        <dbReference type="Proteomes" id="UP000433483"/>
    </source>
</evidence>
<proteinExistence type="predicted"/>
<dbReference type="AlphaFoldDB" id="A0A6A3WFG0"/>
<organism evidence="2 3">
    <name type="scientific">Phytophthora fragariae</name>
    <dbReference type="NCBI Taxonomy" id="53985"/>
    <lineage>
        <taxon>Eukaryota</taxon>
        <taxon>Sar</taxon>
        <taxon>Stramenopiles</taxon>
        <taxon>Oomycota</taxon>
        <taxon>Peronosporomycetes</taxon>
        <taxon>Peronosporales</taxon>
        <taxon>Peronosporaceae</taxon>
        <taxon>Phytophthora</taxon>
    </lineage>
</organism>
<comment type="caution">
    <text evidence="2">The sequence shown here is derived from an EMBL/GenBank/DDBJ whole genome shotgun (WGS) entry which is preliminary data.</text>
</comment>
<accession>A0A6A3WFG0</accession>
<name>A0A6A3WFG0_9STRA</name>
<reference evidence="2 3" key="1">
    <citation type="submission" date="2018-08" db="EMBL/GenBank/DDBJ databases">
        <title>Genomic investigation of the strawberry pathogen Phytophthora fragariae indicates pathogenicity is determined by transcriptional variation in three key races.</title>
        <authorList>
            <person name="Adams T.M."/>
            <person name="Armitage A.D."/>
            <person name="Sobczyk M.K."/>
            <person name="Bates H.J."/>
            <person name="Dunwell J.M."/>
            <person name="Nellist C.F."/>
            <person name="Harrison R.J."/>
        </authorList>
    </citation>
    <scope>NUCLEOTIDE SEQUENCE [LARGE SCALE GENOMIC DNA]</scope>
    <source>
        <strain evidence="2 3">NOV-27</strain>
    </source>
</reference>